<gene>
    <name evidence="2" type="ORF">TRFO_42171</name>
</gene>
<dbReference type="InterPro" id="IPR013784">
    <property type="entry name" value="Carb-bd-like_fold"/>
</dbReference>
<evidence type="ECO:0000313" key="3">
    <source>
        <dbReference type="Proteomes" id="UP000179807"/>
    </source>
</evidence>
<reference evidence="2" key="1">
    <citation type="submission" date="2016-10" db="EMBL/GenBank/DDBJ databases">
        <authorList>
            <person name="Benchimol M."/>
            <person name="Almeida L.G."/>
            <person name="Vasconcelos A.T."/>
            <person name="Perreira-Neves A."/>
            <person name="Rosa I.A."/>
            <person name="Tasca T."/>
            <person name="Bogo M.R."/>
            <person name="de Souza W."/>
        </authorList>
    </citation>
    <scope>NUCLEOTIDE SEQUENCE [LARGE SCALE GENOMIC DNA]</scope>
    <source>
        <strain evidence="2">K</strain>
    </source>
</reference>
<comment type="caution">
    <text evidence="2">The sequence shown here is derived from an EMBL/GenBank/DDBJ whole genome shotgun (WGS) entry which is preliminary data.</text>
</comment>
<dbReference type="VEuPathDB" id="TrichDB:TRFO_42171"/>
<sequence>MTQLDNITINFRVRYHAVYGQNVMICGSIPELGNWTEAIPLEYTGTDDYWATTIHVPLSTEKTSIRYKYIIEYGGNKQWEPEKDHVLNVSPSKTPYTIDIIDTYKWQDSVMDSYTRSVFVDAINRRDSPPEVNYINSPSNEVELFISAVILHVKSTQQVVVVGSCPELGSWNVDGGLKLSDGEFPLWTGTRSISRN</sequence>
<dbReference type="InterPro" id="IPR002044">
    <property type="entry name" value="CBM20"/>
</dbReference>
<dbReference type="EMBL" id="MLAK01000166">
    <property type="protein sequence ID" value="OHT15968.1"/>
    <property type="molecule type" value="Genomic_DNA"/>
</dbReference>
<dbReference type="PANTHER" id="PTHR32518">
    <property type="match status" value="1"/>
</dbReference>
<dbReference type="SMART" id="SM01065">
    <property type="entry name" value="CBM_2"/>
    <property type="match status" value="1"/>
</dbReference>
<dbReference type="PROSITE" id="PS51166">
    <property type="entry name" value="CBM20"/>
    <property type="match status" value="1"/>
</dbReference>
<dbReference type="Gene3D" id="2.60.40.10">
    <property type="entry name" value="Immunoglobulins"/>
    <property type="match status" value="2"/>
</dbReference>
<dbReference type="OrthoDB" id="6123450at2759"/>
<dbReference type="GO" id="GO:2001070">
    <property type="term" value="F:starch binding"/>
    <property type="evidence" value="ECO:0007669"/>
    <property type="project" value="InterPro"/>
</dbReference>
<dbReference type="PANTHER" id="PTHR32518:SF3">
    <property type="entry name" value="4-ALPHA-GLUCANOTRANSFERASE"/>
    <property type="match status" value="1"/>
</dbReference>
<protein>
    <recommendedName>
        <fullName evidence="1">CBM20 domain-containing protein</fullName>
    </recommendedName>
</protein>
<dbReference type="Pfam" id="PF00686">
    <property type="entry name" value="CBM_20"/>
    <property type="match status" value="2"/>
</dbReference>
<dbReference type="CDD" id="cd05467">
    <property type="entry name" value="CBM20"/>
    <property type="match status" value="1"/>
</dbReference>
<keyword evidence="3" id="KW-1185">Reference proteome</keyword>
<dbReference type="SUPFAM" id="SSF49452">
    <property type="entry name" value="Starch-binding domain-like"/>
    <property type="match status" value="2"/>
</dbReference>
<name>A0A1J4KYL5_9EUKA</name>
<evidence type="ECO:0000313" key="2">
    <source>
        <dbReference type="EMBL" id="OHT15968.1"/>
    </source>
</evidence>
<proteinExistence type="predicted"/>
<dbReference type="RefSeq" id="XP_068369104.1">
    <property type="nucleotide sequence ID" value="XM_068514178.1"/>
</dbReference>
<dbReference type="InterPro" id="IPR013783">
    <property type="entry name" value="Ig-like_fold"/>
</dbReference>
<evidence type="ECO:0000259" key="1">
    <source>
        <dbReference type="PROSITE" id="PS51166"/>
    </source>
</evidence>
<feature type="domain" description="CBM20" evidence="1">
    <location>
        <begin position="1"/>
        <end position="108"/>
    </location>
</feature>
<dbReference type="GeneID" id="94848882"/>
<accession>A0A1J4KYL5</accession>
<organism evidence="2 3">
    <name type="scientific">Tritrichomonas foetus</name>
    <dbReference type="NCBI Taxonomy" id="1144522"/>
    <lineage>
        <taxon>Eukaryota</taxon>
        <taxon>Metamonada</taxon>
        <taxon>Parabasalia</taxon>
        <taxon>Tritrichomonadida</taxon>
        <taxon>Tritrichomonadidae</taxon>
        <taxon>Tritrichomonas</taxon>
    </lineage>
</organism>
<dbReference type="AlphaFoldDB" id="A0A1J4KYL5"/>
<dbReference type="Proteomes" id="UP000179807">
    <property type="component" value="Unassembled WGS sequence"/>
</dbReference>